<organism evidence="10 11">
    <name type="scientific">Candidatus Segetimicrobium genomatis</name>
    <dbReference type="NCBI Taxonomy" id="2569760"/>
    <lineage>
        <taxon>Bacteria</taxon>
        <taxon>Bacillati</taxon>
        <taxon>Candidatus Sysuimicrobiota</taxon>
        <taxon>Candidatus Sysuimicrobiia</taxon>
        <taxon>Candidatus Sysuimicrobiales</taxon>
        <taxon>Candidatus Segetimicrobiaceae</taxon>
        <taxon>Candidatus Segetimicrobium</taxon>
    </lineage>
</organism>
<dbReference type="SUPFAM" id="SSF51735">
    <property type="entry name" value="NAD(P)-binding Rossmann-fold domains"/>
    <property type="match status" value="1"/>
</dbReference>
<evidence type="ECO:0000256" key="4">
    <source>
        <dbReference type="ARBA" id="ARBA00022723"/>
    </source>
</evidence>
<dbReference type="Gene3D" id="3.40.50.720">
    <property type="entry name" value="NAD(P)-binding Rossmann-like Domain"/>
    <property type="match status" value="1"/>
</dbReference>
<dbReference type="NCBIfam" id="TIGR02822">
    <property type="entry name" value="adh_fam_2"/>
    <property type="match status" value="1"/>
</dbReference>
<feature type="domain" description="Enoyl reductase (ER)" evidence="9">
    <location>
        <begin position="14"/>
        <end position="331"/>
    </location>
</feature>
<keyword evidence="5" id="KW-0862">Zinc</keyword>
<keyword evidence="6" id="KW-0560">Oxidoreductase</keyword>
<dbReference type="InterPro" id="IPR013154">
    <property type="entry name" value="ADH-like_N"/>
</dbReference>
<comment type="cofactor">
    <cofactor evidence="1">
        <name>Zn(2+)</name>
        <dbReference type="ChEBI" id="CHEBI:29105"/>
    </cofactor>
</comment>
<dbReference type="PANTHER" id="PTHR42940:SF8">
    <property type="entry name" value="VACUOLAR PROTEIN SORTING-ASSOCIATED PROTEIN 11"/>
    <property type="match status" value="1"/>
</dbReference>
<evidence type="ECO:0000256" key="1">
    <source>
        <dbReference type="ARBA" id="ARBA00001947"/>
    </source>
</evidence>
<evidence type="ECO:0000256" key="8">
    <source>
        <dbReference type="ARBA" id="ARBA00049243"/>
    </source>
</evidence>
<dbReference type="AlphaFoldDB" id="A0A537J326"/>
<evidence type="ECO:0000259" key="9">
    <source>
        <dbReference type="SMART" id="SM00829"/>
    </source>
</evidence>
<proteinExistence type="inferred from homology"/>
<gene>
    <name evidence="10" type="ORF">E6H04_13320</name>
</gene>
<comment type="catalytic activity">
    <reaction evidence="8">
        <text>a primary alcohol + NAD(+) = an aldehyde + NADH + H(+)</text>
        <dbReference type="Rhea" id="RHEA:10736"/>
        <dbReference type="ChEBI" id="CHEBI:15378"/>
        <dbReference type="ChEBI" id="CHEBI:15734"/>
        <dbReference type="ChEBI" id="CHEBI:17478"/>
        <dbReference type="ChEBI" id="CHEBI:57540"/>
        <dbReference type="ChEBI" id="CHEBI:57945"/>
        <dbReference type="EC" id="1.1.1.1"/>
    </reaction>
</comment>
<evidence type="ECO:0000256" key="7">
    <source>
        <dbReference type="ARBA" id="ARBA00049164"/>
    </source>
</evidence>
<dbReference type="PANTHER" id="PTHR42940">
    <property type="entry name" value="ALCOHOL DEHYDROGENASE 1-RELATED"/>
    <property type="match status" value="1"/>
</dbReference>
<dbReference type="Pfam" id="PF08240">
    <property type="entry name" value="ADH_N"/>
    <property type="match status" value="1"/>
</dbReference>
<dbReference type="SUPFAM" id="SSF50129">
    <property type="entry name" value="GroES-like"/>
    <property type="match status" value="1"/>
</dbReference>
<dbReference type="InterPro" id="IPR011032">
    <property type="entry name" value="GroES-like_sf"/>
</dbReference>
<accession>A0A537J326</accession>
<dbReference type="SMART" id="SM00829">
    <property type="entry name" value="PKS_ER"/>
    <property type="match status" value="1"/>
</dbReference>
<dbReference type="Pfam" id="PF00107">
    <property type="entry name" value="ADH_zinc_N"/>
    <property type="match status" value="1"/>
</dbReference>
<evidence type="ECO:0000256" key="2">
    <source>
        <dbReference type="ARBA" id="ARBA00008072"/>
    </source>
</evidence>
<dbReference type="Gene3D" id="3.90.180.10">
    <property type="entry name" value="Medium-chain alcohol dehydrogenases, catalytic domain"/>
    <property type="match status" value="1"/>
</dbReference>
<sequence length="337" mass="35725">MKALLLRSPAPLSVRPAPLEWSELPLPEPGPGQVRLLVAACAICHTDLHIVEGELAPPALPLVPGHQIVGTVDAVGRGVRTPREGDRVGVAWLAWADGVCAYCREGRENLCERARFTGFDVPGGYGEATVADARYVYGLPSRYPAHEAAPLLCAGIIGYRSLRLAGVRPGDRVGLFGFGASAHLAIQVARHWGCEVYVFTRSDAHRSLARALGAAWAGGVADAPPEKVDCGVVFAPSGRVVVAALGHLRRGGSLAVNAIYLDRIPEFPYAGLYWERTVRSVANATRRDAEEFLALAAELSLRVSTSVIQPEDANAALSALKRGEIDGAAVVRFSSAS</sequence>
<dbReference type="EC" id="1.1.1.1" evidence="3"/>
<dbReference type="InterPro" id="IPR036291">
    <property type="entry name" value="NAD(P)-bd_dom_sf"/>
</dbReference>
<comment type="similarity">
    <text evidence="2">Belongs to the zinc-containing alcohol dehydrogenase family.</text>
</comment>
<dbReference type="InterPro" id="IPR020843">
    <property type="entry name" value="ER"/>
</dbReference>
<keyword evidence="4" id="KW-0479">Metal-binding</keyword>
<name>A0A537J326_9BACT</name>
<dbReference type="GO" id="GO:0046872">
    <property type="term" value="F:metal ion binding"/>
    <property type="evidence" value="ECO:0007669"/>
    <property type="project" value="UniProtKB-KW"/>
</dbReference>
<dbReference type="EMBL" id="VBAO01000416">
    <property type="protein sequence ID" value="TMI77954.1"/>
    <property type="molecule type" value="Genomic_DNA"/>
</dbReference>
<evidence type="ECO:0000256" key="3">
    <source>
        <dbReference type="ARBA" id="ARBA00013190"/>
    </source>
</evidence>
<protein>
    <recommendedName>
        <fullName evidence="3">alcohol dehydrogenase</fullName>
        <ecNumber evidence="3">1.1.1.1</ecNumber>
    </recommendedName>
</protein>
<reference evidence="10 11" key="1">
    <citation type="journal article" date="2019" name="Nat. Microbiol.">
        <title>Mediterranean grassland soil C-N compound turnover is dependent on rainfall and depth, and is mediated by genomically divergent microorganisms.</title>
        <authorList>
            <person name="Diamond S."/>
            <person name="Andeer P.F."/>
            <person name="Li Z."/>
            <person name="Crits-Christoph A."/>
            <person name="Burstein D."/>
            <person name="Anantharaman K."/>
            <person name="Lane K.R."/>
            <person name="Thomas B.C."/>
            <person name="Pan C."/>
            <person name="Northen T.R."/>
            <person name="Banfield J.F."/>
        </authorList>
    </citation>
    <scope>NUCLEOTIDE SEQUENCE [LARGE SCALE GENOMIC DNA]</scope>
    <source>
        <strain evidence="10">NP_7</strain>
    </source>
</reference>
<dbReference type="CDD" id="cd08298">
    <property type="entry name" value="CAD2"/>
    <property type="match status" value="1"/>
</dbReference>
<dbReference type="Proteomes" id="UP000320048">
    <property type="component" value="Unassembled WGS sequence"/>
</dbReference>
<evidence type="ECO:0000313" key="10">
    <source>
        <dbReference type="EMBL" id="TMI77954.1"/>
    </source>
</evidence>
<dbReference type="GO" id="GO:0005737">
    <property type="term" value="C:cytoplasm"/>
    <property type="evidence" value="ECO:0007669"/>
    <property type="project" value="TreeGrafter"/>
</dbReference>
<comment type="catalytic activity">
    <reaction evidence="7">
        <text>a secondary alcohol + NAD(+) = a ketone + NADH + H(+)</text>
        <dbReference type="Rhea" id="RHEA:10740"/>
        <dbReference type="ChEBI" id="CHEBI:15378"/>
        <dbReference type="ChEBI" id="CHEBI:17087"/>
        <dbReference type="ChEBI" id="CHEBI:35681"/>
        <dbReference type="ChEBI" id="CHEBI:57540"/>
        <dbReference type="ChEBI" id="CHEBI:57945"/>
        <dbReference type="EC" id="1.1.1.1"/>
    </reaction>
</comment>
<dbReference type="GO" id="GO:0004022">
    <property type="term" value="F:alcohol dehydrogenase (NAD+) activity"/>
    <property type="evidence" value="ECO:0007669"/>
    <property type="project" value="UniProtKB-EC"/>
</dbReference>
<evidence type="ECO:0000256" key="5">
    <source>
        <dbReference type="ARBA" id="ARBA00022833"/>
    </source>
</evidence>
<evidence type="ECO:0000256" key="6">
    <source>
        <dbReference type="ARBA" id="ARBA00023002"/>
    </source>
</evidence>
<dbReference type="InterPro" id="IPR013149">
    <property type="entry name" value="ADH-like_C"/>
</dbReference>
<dbReference type="InterPro" id="IPR014187">
    <property type="entry name" value="ADH_Zn_typ-2"/>
</dbReference>
<evidence type="ECO:0000313" key="11">
    <source>
        <dbReference type="Proteomes" id="UP000320048"/>
    </source>
</evidence>
<comment type="caution">
    <text evidence="10">The sequence shown here is derived from an EMBL/GenBank/DDBJ whole genome shotgun (WGS) entry which is preliminary data.</text>
</comment>